<dbReference type="OrthoDB" id="156886at2759"/>
<sequence>MVLLLRNWILSQKKLFMQEVVLFRISMYYKCSNIKNITREYNRCIQKYTPFLQNITREYNRCIQKNTPFLQVRHFSDENNKKDKELIYIGTMKNKVISLKVLSLLSTTLSIIFQPYMFMKLMEEDSLTTMIAILTLFNLITIGNPIFIHYVTKRYAIEMHYYPKEDKYSATVYTLFLRRKTIKFTPNDVTEGKYHFALPISTCYVKNKPLFFLEDNFLDHKHYLNIMNYNKPIDFQMESLNVNAINQSPIVNSSPQIENKNENLREKK</sequence>
<dbReference type="InterPro" id="IPR009724">
    <property type="entry name" value="TMEM70"/>
</dbReference>
<dbReference type="Pfam" id="PF06979">
    <property type="entry name" value="TMEM70"/>
    <property type="match status" value="1"/>
</dbReference>
<keyword evidence="2 3" id="KW-0812">Transmembrane</keyword>
<evidence type="ECO:0000256" key="2">
    <source>
        <dbReference type="SAM" id="Phobius"/>
    </source>
</evidence>
<dbReference type="GO" id="GO:0031966">
    <property type="term" value="C:mitochondrial membrane"/>
    <property type="evidence" value="ECO:0007669"/>
    <property type="project" value="TreeGrafter"/>
</dbReference>
<dbReference type="AlphaFoldDB" id="A0A2A3EL57"/>
<name>A0A2A3EL57_APICC</name>
<dbReference type="GO" id="GO:0033615">
    <property type="term" value="P:mitochondrial proton-transporting ATP synthase complex assembly"/>
    <property type="evidence" value="ECO:0007669"/>
    <property type="project" value="TreeGrafter"/>
</dbReference>
<dbReference type="PANTHER" id="PTHR13281:SF0">
    <property type="entry name" value="TRANSMEMBRANE PROTEIN 70, MITOCHONDRIAL"/>
    <property type="match status" value="1"/>
</dbReference>
<organism evidence="3 4">
    <name type="scientific">Apis cerana cerana</name>
    <name type="common">Oriental honeybee</name>
    <dbReference type="NCBI Taxonomy" id="94128"/>
    <lineage>
        <taxon>Eukaryota</taxon>
        <taxon>Metazoa</taxon>
        <taxon>Ecdysozoa</taxon>
        <taxon>Arthropoda</taxon>
        <taxon>Hexapoda</taxon>
        <taxon>Insecta</taxon>
        <taxon>Pterygota</taxon>
        <taxon>Neoptera</taxon>
        <taxon>Endopterygota</taxon>
        <taxon>Hymenoptera</taxon>
        <taxon>Apocrita</taxon>
        <taxon>Aculeata</taxon>
        <taxon>Apoidea</taxon>
        <taxon>Anthophila</taxon>
        <taxon>Apidae</taxon>
        <taxon>Apis</taxon>
    </lineage>
</organism>
<keyword evidence="2" id="KW-0472">Membrane</keyword>
<protein>
    <submittedName>
        <fullName evidence="3">Transmembrane protein</fullName>
    </submittedName>
</protein>
<feature type="transmembrane region" description="Helical" evidence="2">
    <location>
        <begin position="97"/>
        <end position="118"/>
    </location>
</feature>
<reference evidence="3 4" key="1">
    <citation type="submission" date="2014-07" db="EMBL/GenBank/DDBJ databases">
        <title>Genomic and transcriptomic analysis on Apis cerana provide comprehensive insights into honey bee biology.</title>
        <authorList>
            <person name="Diao Q."/>
            <person name="Sun L."/>
            <person name="Zheng H."/>
            <person name="Zheng H."/>
            <person name="Xu S."/>
            <person name="Wang S."/>
            <person name="Zeng Z."/>
            <person name="Hu F."/>
            <person name="Su S."/>
            <person name="Wu J."/>
        </authorList>
    </citation>
    <scope>NUCLEOTIDE SEQUENCE [LARGE SCALE GENOMIC DNA]</scope>
    <source>
        <tissue evidence="3">Pupae without intestine</tissue>
    </source>
</reference>
<accession>A0A2A3EL57</accession>
<dbReference type="InterPro" id="IPR045325">
    <property type="entry name" value="TMEM70/TMEM186/TMEM223"/>
</dbReference>
<gene>
    <name evidence="3" type="ORF">APICC_05675</name>
</gene>
<dbReference type="STRING" id="94128.A0A2A3EL57"/>
<evidence type="ECO:0000313" key="4">
    <source>
        <dbReference type="Proteomes" id="UP000242457"/>
    </source>
</evidence>
<feature type="transmembrane region" description="Helical" evidence="2">
    <location>
        <begin position="130"/>
        <end position="151"/>
    </location>
</feature>
<dbReference type="PANTHER" id="PTHR13281">
    <property type="entry name" value="TRANSMEMBRANE PROTEIN 70, MITOCHONDRIAL"/>
    <property type="match status" value="1"/>
</dbReference>
<evidence type="ECO:0000313" key="3">
    <source>
        <dbReference type="EMBL" id="PBC31761.1"/>
    </source>
</evidence>
<keyword evidence="2" id="KW-1133">Transmembrane helix</keyword>
<proteinExistence type="inferred from homology"/>
<keyword evidence="4" id="KW-1185">Reference proteome</keyword>
<dbReference type="Proteomes" id="UP000242457">
    <property type="component" value="Unassembled WGS sequence"/>
</dbReference>
<comment type="similarity">
    <text evidence="1">Belongs to the TMEM70 family.</text>
</comment>
<evidence type="ECO:0000256" key="1">
    <source>
        <dbReference type="ARBA" id="ARBA00005280"/>
    </source>
</evidence>
<dbReference type="EMBL" id="KZ288227">
    <property type="protein sequence ID" value="PBC31761.1"/>
    <property type="molecule type" value="Genomic_DNA"/>
</dbReference>